<evidence type="ECO:0000313" key="1">
    <source>
        <dbReference type="EMBL" id="KAK7024035.1"/>
    </source>
</evidence>
<name>A0AAW0BDW3_9AGAR</name>
<comment type="caution">
    <text evidence="1">The sequence shown here is derived from an EMBL/GenBank/DDBJ whole genome shotgun (WGS) entry which is preliminary data.</text>
</comment>
<sequence length="145" mass="17113">MASLSFTRKSAPRIYIFLCLALAFLVHTRFNNIHTALAHTYAHSIYTGITFAHWHRTNNNTNTNTNTRLFLLVSCVHPFFTGLPRPFLHPLWLIPRTMRYVSLIHSLHACSPFYFRSFTLCVSFTYVLALTHTYHTYMQRYFPFF</sequence>
<evidence type="ECO:0000313" key="2">
    <source>
        <dbReference type="Proteomes" id="UP001362999"/>
    </source>
</evidence>
<dbReference type="Proteomes" id="UP001362999">
    <property type="component" value="Unassembled WGS sequence"/>
</dbReference>
<dbReference type="EMBL" id="JAWWNJ010000035">
    <property type="protein sequence ID" value="KAK7024035.1"/>
    <property type="molecule type" value="Genomic_DNA"/>
</dbReference>
<proteinExistence type="predicted"/>
<feature type="non-terminal residue" evidence="1">
    <location>
        <position position="145"/>
    </location>
</feature>
<gene>
    <name evidence="1" type="ORF">R3P38DRAFT_2956128</name>
</gene>
<dbReference type="AlphaFoldDB" id="A0AAW0BDW3"/>
<protein>
    <recommendedName>
        <fullName evidence="3">Secreted protein</fullName>
    </recommendedName>
</protein>
<evidence type="ECO:0008006" key="3">
    <source>
        <dbReference type="Google" id="ProtNLM"/>
    </source>
</evidence>
<accession>A0AAW0BDW3</accession>
<organism evidence="1 2">
    <name type="scientific">Favolaschia claudopus</name>
    <dbReference type="NCBI Taxonomy" id="2862362"/>
    <lineage>
        <taxon>Eukaryota</taxon>
        <taxon>Fungi</taxon>
        <taxon>Dikarya</taxon>
        <taxon>Basidiomycota</taxon>
        <taxon>Agaricomycotina</taxon>
        <taxon>Agaricomycetes</taxon>
        <taxon>Agaricomycetidae</taxon>
        <taxon>Agaricales</taxon>
        <taxon>Marasmiineae</taxon>
        <taxon>Mycenaceae</taxon>
        <taxon>Favolaschia</taxon>
    </lineage>
</organism>
<keyword evidence="2" id="KW-1185">Reference proteome</keyword>
<reference evidence="1 2" key="1">
    <citation type="journal article" date="2024" name="J Genomics">
        <title>Draft genome sequencing and assembly of Favolaschia claudopus CIRM-BRFM 2984 isolated from oak limbs.</title>
        <authorList>
            <person name="Navarro D."/>
            <person name="Drula E."/>
            <person name="Chaduli D."/>
            <person name="Cazenave R."/>
            <person name="Ahrendt S."/>
            <person name="Wang J."/>
            <person name="Lipzen A."/>
            <person name="Daum C."/>
            <person name="Barry K."/>
            <person name="Grigoriev I.V."/>
            <person name="Favel A."/>
            <person name="Rosso M.N."/>
            <person name="Martin F."/>
        </authorList>
    </citation>
    <scope>NUCLEOTIDE SEQUENCE [LARGE SCALE GENOMIC DNA]</scope>
    <source>
        <strain evidence="1 2">CIRM-BRFM 2984</strain>
    </source>
</reference>